<dbReference type="EMBL" id="QFQZ01000006">
    <property type="protein sequence ID" value="PZR36490.1"/>
    <property type="molecule type" value="Genomic_DNA"/>
</dbReference>
<comment type="caution">
    <text evidence="1">The sequence shown here is derived from an EMBL/GenBank/DDBJ whole genome shotgun (WGS) entry which is preliminary data.</text>
</comment>
<gene>
    <name evidence="1" type="ORF">DI526_03375</name>
</gene>
<dbReference type="RefSeq" id="WP_304274045.1">
    <property type="nucleotide sequence ID" value="NZ_QFQZ01000006.1"/>
</dbReference>
<name>A0A2W5V9Q0_9CAUL</name>
<sequence>MAQAQGIARKIARVKQSGKGAAGSSGSQLIRRTSATFNKVSDTFENNEIVDHQQSTGSTEGVYATTGQVEGLLSAGTYAPEFANLLRKDFVATSTITGMTIAVAGSGPTYTITRSAGNFLTDGVKQFDTVRLTAGAFNAANLNKNLWVQSMTATVLTVVPVNGVALVAESGITGASLAVPGKKAWVPTTGHTNDYYTYEVWQPDVPSSELYVDCKTVQADITVPATGNPTVSFSIPGLSRVNGTSQVLTSPTAATTTPVLATAQGLILLNGALTTVTSVNVSITGNVNPGEAEVGSKSRSDHQMGRVAVSGSFSAKFKDTTIQAIRDAQVPVSLAVLVAADASAGADFITIVIPAIKIFTDEANDGEVEIIRTYNFTAQIPATGGAALSNWQTIVSIQDAQA</sequence>
<dbReference type="AlphaFoldDB" id="A0A2W5V9Q0"/>
<proteinExistence type="predicted"/>
<dbReference type="InterPro" id="IPR044000">
    <property type="entry name" value="Phage_tube_2"/>
</dbReference>
<accession>A0A2W5V9Q0</accession>
<organism evidence="1 2">
    <name type="scientific">Caulobacter segnis</name>
    <dbReference type="NCBI Taxonomy" id="88688"/>
    <lineage>
        <taxon>Bacteria</taxon>
        <taxon>Pseudomonadati</taxon>
        <taxon>Pseudomonadota</taxon>
        <taxon>Alphaproteobacteria</taxon>
        <taxon>Caulobacterales</taxon>
        <taxon>Caulobacteraceae</taxon>
        <taxon>Caulobacter</taxon>
    </lineage>
</organism>
<protein>
    <submittedName>
        <fullName evidence="1">Uncharacterized protein</fullName>
    </submittedName>
</protein>
<evidence type="ECO:0000313" key="2">
    <source>
        <dbReference type="Proteomes" id="UP000249393"/>
    </source>
</evidence>
<evidence type="ECO:0000313" key="1">
    <source>
        <dbReference type="EMBL" id="PZR36490.1"/>
    </source>
</evidence>
<dbReference type="Pfam" id="PF18906">
    <property type="entry name" value="Phage_tube_2"/>
    <property type="match status" value="1"/>
</dbReference>
<dbReference type="Proteomes" id="UP000249393">
    <property type="component" value="Unassembled WGS sequence"/>
</dbReference>
<reference evidence="1 2" key="1">
    <citation type="submission" date="2017-08" db="EMBL/GenBank/DDBJ databases">
        <title>Infants hospitalized years apart are colonized by the same room-sourced microbial strains.</title>
        <authorList>
            <person name="Brooks B."/>
            <person name="Olm M.R."/>
            <person name="Firek B.A."/>
            <person name="Baker R."/>
            <person name="Thomas B.C."/>
            <person name="Morowitz M.J."/>
            <person name="Banfield J.F."/>
        </authorList>
    </citation>
    <scope>NUCLEOTIDE SEQUENCE [LARGE SCALE GENOMIC DNA]</scope>
    <source>
        <strain evidence="1">S2_003_000_R2_4</strain>
    </source>
</reference>